<evidence type="ECO:0000313" key="4">
    <source>
        <dbReference type="EMBL" id="PRP94896.1"/>
    </source>
</evidence>
<dbReference type="PANTHER" id="PTHR45766:SF6">
    <property type="entry name" value="SWI_SNF-RELATED MATRIX-ASSOCIATED ACTIN-DEPENDENT REGULATOR OF CHROMATIN SUBFAMILY A-LIKE PROTEIN 1"/>
    <property type="match status" value="1"/>
</dbReference>
<dbReference type="InterPro" id="IPR027417">
    <property type="entry name" value="P-loop_NTPase"/>
</dbReference>
<dbReference type="SMART" id="SM00490">
    <property type="entry name" value="HELICc"/>
    <property type="match status" value="1"/>
</dbReference>
<dbReference type="GO" id="GO:0031297">
    <property type="term" value="P:replication fork processing"/>
    <property type="evidence" value="ECO:0007669"/>
    <property type="project" value="TreeGrafter"/>
</dbReference>
<comment type="caution">
    <text evidence="4">The sequence shown here is derived from an EMBL/GenBank/DDBJ whole genome shotgun (WGS) entry which is preliminary data.</text>
</comment>
<dbReference type="Gene3D" id="3.40.50.10810">
    <property type="entry name" value="Tandem AAA-ATPase domain"/>
    <property type="match status" value="2"/>
</dbReference>
<keyword evidence="4" id="KW-0547">Nucleotide-binding</keyword>
<dbReference type="GO" id="GO:0006281">
    <property type="term" value="P:DNA repair"/>
    <property type="evidence" value="ECO:0007669"/>
    <property type="project" value="TreeGrafter"/>
</dbReference>
<feature type="domain" description="Helicase ATP-binding" evidence="2">
    <location>
        <begin position="41"/>
        <end position="314"/>
    </location>
</feature>
<name>A0A2S9XPW3_9BACT</name>
<keyword evidence="1" id="KW-0378">Hydrolase</keyword>
<dbReference type="InterPro" id="IPR038718">
    <property type="entry name" value="SNF2-like_sf"/>
</dbReference>
<dbReference type="GO" id="GO:0005524">
    <property type="term" value="F:ATP binding"/>
    <property type="evidence" value="ECO:0007669"/>
    <property type="project" value="InterPro"/>
</dbReference>
<dbReference type="EMBL" id="PVNL01000139">
    <property type="protein sequence ID" value="PRP94896.1"/>
    <property type="molecule type" value="Genomic_DNA"/>
</dbReference>
<dbReference type="OrthoDB" id="18878at2"/>
<accession>A0A2S9XPW3</accession>
<keyword evidence="4" id="KW-0347">Helicase</keyword>
<organism evidence="4 5">
    <name type="scientific">Enhygromyxa salina</name>
    <dbReference type="NCBI Taxonomy" id="215803"/>
    <lineage>
        <taxon>Bacteria</taxon>
        <taxon>Pseudomonadati</taxon>
        <taxon>Myxococcota</taxon>
        <taxon>Polyangia</taxon>
        <taxon>Nannocystales</taxon>
        <taxon>Nannocystaceae</taxon>
        <taxon>Enhygromyxa</taxon>
    </lineage>
</organism>
<evidence type="ECO:0000313" key="5">
    <source>
        <dbReference type="Proteomes" id="UP000238823"/>
    </source>
</evidence>
<dbReference type="PROSITE" id="PS51192">
    <property type="entry name" value="HELICASE_ATP_BIND_1"/>
    <property type="match status" value="1"/>
</dbReference>
<reference evidence="4 5" key="1">
    <citation type="submission" date="2018-03" db="EMBL/GenBank/DDBJ databases">
        <title>Draft Genome Sequences of the Obligatory Marine Myxobacteria Enhygromyxa salina SWB007.</title>
        <authorList>
            <person name="Poehlein A."/>
            <person name="Moghaddam J.A."/>
            <person name="Harms H."/>
            <person name="Alanjari M."/>
            <person name="Koenig G.M."/>
            <person name="Daniel R."/>
            <person name="Schaeberle T.F."/>
        </authorList>
    </citation>
    <scope>NUCLEOTIDE SEQUENCE [LARGE SCALE GENOMIC DNA]</scope>
    <source>
        <strain evidence="4 5">SWB007</strain>
    </source>
</reference>
<keyword evidence="4" id="KW-0067">ATP-binding</keyword>
<dbReference type="Gene3D" id="3.40.50.300">
    <property type="entry name" value="P-loop containing nucleotide triphosphate hydrolases"/>
    <property type="match status" value="1"/>
</dbReference>
<dbReference type="Pfam" id="PF00271">
    <property type="entry name" value="Helicase_C"/>
    <property type="match status" value="1"/>
</dbReference>
<dbReference type="Pfam" id="PF00176">
    <property type="entry name" value="SNF2-rel_dom"/>
    <property type="match status" value="1"/>
</dbReference>
<evidence type="ECO:0000259" key="2">
    <source>
        <dbReference type="PROSITE" id="PS51192"/>
    </source>
</evidence>
<dbReference type="AlphaFoldDB" id="A0A2S9XPW3"/>
<dbReference type="SUPFAM" id="SSF52540">
    <property type="entry name" value="P-loop containing nucleoside triphosphate hydrolases"/>
    <property type="match status" value="2"/>
</dbReference>
<dbReference type="RefSeq" id="WP_106094480.1">
    <property type="nucleotide sequence ID" value="NZ_PVNL01000139.1"/>
</dbReference>
<dbReference type="PANTHER" id="PTHR45766">
    <property type="entry name" value="DNA ANNEALING HELICASE AND ENDONUCLEASE ZRANB3 FAMILY MEMBER"/>
    <property type="match status" value="1"/>
</dbReference>
<dbReference type="InterPro" id="IPR001650">
    <property type="entry name" value="Helicase_C-like"/>
</dbReference>
<dbReference type="InterPro" id="IPR014001">
    <property type="entry name" value="Helicase_ATP-bd"/>
</dbReference>
<dbReference type="SMART" id="SM00487">
    <property type="entry name" value="DEXDc"/>
    <property type="match status" value="1"/>
</dbReference>
<evidence type="ECO:0000259" key="3">
    <source>
        <dbReference type="PROSITE" id="PS51194"/>
    </source>
</evidence>
<sequence>MTDTATLDWLRCFLQLGARRAQDGIPSRDVRRQEDTVLRALHTLEDRPGVILADEVGMGKTFEALGLAAAVRHRKPKARIVVVTPGPDLNTKWVEEFARFKQMYDFGGEVQSATSLSGFIRLVREHPIVVSPVTMFQGGKGGGAQTYLLSLFFHWKGLHGRTANAIMARFREGKHERVDVTHERFLGHFGLGDLERHLRSAFHRGKKGEGEGSKGWAGLDDIYEAEGLAGFERPYAVRNALYRARFILAGRLLPAIDLLIVDEAHKLKNSGSLRSQGMRTIFHNGFHKAVFLTATPFQLDIGELREVFGLFSLAKSAPRGLLDEIDALLSKVREYQHAYDAFQTTWTNLEPFVAAEFSRDYDADPERYAPEDESLQIVLAQVKNLRRLKNDVIEPGFRKWMIRSLREDKRQYRDHQPKTLDAKGDSVLPFLIYERLTAEMFRRHRPTHKAAVEINMVSSYAAASGGAIMTTEGTPLPPQAEVYRELLKSVLGHIDASAESHPKLEFGIADALTAAEGGEKTLIFCSRVATLEQLRREIRAAWDQRMLARWQRVYPGATADEIFDRKGEGEDPSRVRGKHTRLQQRFHRAQDSLYLALRERYLRTVVPISGWALVNVGPIAEEANRLLRSVTVASSAASDISYQVAKRCVEQAAVRLWEHAGRPVAAAANPEAIHAILRADFLTLGLDLEKDEFENDSVGDQRPTWTVSESIARLVIGEHGNLWESVTGLLDRLALKLRVRVVEQLSRYLTYRQVPFVPEFLHAAIDHGLSVDPVHSAPSLAFLDQYWTLPEGRHWLELVRSFLEYFIDRDDRQQAMILEGPIRSGSFVRHTKSPEGRDRLREAFNTPLFPMVLVANEVMQEGLDLHRHCRRVVHHDLVWNPAQIEQRIGRIDRLGSKLVRVRSETPDAKLDVLYPVIRGTIDERMFRTVKLREKWLEFLLGAQPQFNEYELHDVEPPELPSRLAESLAIDLGPGPRTLTAAS</sequence>
<dbReference type="PROSITE" id="PS51194">
    <property type="entry name" value="HELICASE_CTER"/>
    <property type="match status" value="1"/>
</dbReference>
<gene>
    <name evidence="4" type="ORF">ENSA7_77190</name>
</gene>
<dbReference type="Proteomes" id="UP000238823">
    <property type="component" value="Unassembled WGS sequence"/>
</dbReference>
<dbReference type="InterPro" id="IPR000330">
    <property type="entry name" value="SNF2_N"/>
</dbReference>
<evidence type="ECO:0000256" key="1">
    <source>
        <dbReference type="ARBA" id="ARBA00022801"/>
    </source>
</evidence>
<proteinExistence type="predicted"/>
<protein>
    <submittedName>
        <fullName evidence="4">ATP-dependent helicase HepA</fullName>
    </submittedName>
</protein>
<dbReference type="GO" id="GO:0004386">
    <property type="term" value="F:helicase activity"/>
    <property type="evidence" value="ECO:0007669"/>
    <property type="project" value="UniProtKB-KW"/>
</dbReference>
<feature type="domain" description="Helicase C-terminal" evidence="3">
    <location>
        <begin position="791"/>
        <end position="937"/>
    </location>
</feature>
<dbReference type="GO" id="GO:0016787">
    <property type="term" value="F:hydrolase activity"/>
    <property type="evidence" value="ECO:0007669"/>
    <property type="project" value="UniProtKB-KW"/>
</dbReference>